<dbReference type="InterPro" id="IPR008271">
    <property type="entry name" value="Ser/Thr_kinase_AS"/>
</dbReference>
<dbReference type="InterPro" id="IPR052059">
    <property type="entry name" value="CR_Ser/Thr_kinase"/>
</dbReference>
<dbReference type="InterPro" id="IPR017441">
    <property type="entry name" value="Protein_kinase_ATP_BS"/>
</dbReference>
<dbReference type="AlphaFoldDB" id="A0AAD9TIC2"/>
<keyword evidence="12 19" id="KW-0472">Membrane</keyword>
<evidence type="ECO:0000313" key="23">
    <source>
        <dbReference type="EMBL" id="KAK2636536.1"/>
    </source>
</evidence>
<evidence type="ECO:0000256" key="10">
    <source>
        <dbReference type="ARBA" id="ARBA00022840"/>
    </source>
</evidence>
<dbReference type="InterPro" id="IPR000719">
    <property type="entry name" value="Prot_kinase_dom"/>
</dbReference>
<dbReference type="InterPro" id="IPR038408">
    <property type="entry name" value="GNK2_sf"/>
</dbReference>
<dbReference type="GO" id="GO:0016020">
    <property type="term" value="C:membrane"/>
    <property type="evidence" value="ECO:0007669"/>
    <property type="project" value="UniProtKB-SubCell"/>
</dbReference>
<organism evidence="23 24">
    <name type="scientific">Dipteronia dyeriana</name>
    <dbReference type="NCBI Taxonomy" id="168575"/>
    <lineage>
        <taxon>Eukaryota</taxon>
        <taxon>Viridiplantae</taxon>
        <taxon>Streptophyta</taxon>
        <taxon>Embryophyta</taxon>
        <taxon>Tracheophyta</taxon>
        <taxon>Spermatophyta</taxon>
        <taxon>Magnoliopsida</taxon>
        <taxon>eudicotyledons</taxon>
        <taxon>Gunneridae</taxon>
        <taxon>Pentapetalae</taxon>
        <taxon>rosids</taxon>
        <taxon>malvids</taxon>
        <taxon>Sapindales</taxon>
        <taxon>Sapindaceae</taxon>
        <taxon>Hippocastanoideae</taxon>
        <taxon>Acereae</taxon>
        <taxon>Dipteronia</taxon>
    </lineage>
</organism>
<keyword evidence="6 20" id="KW-0732">Signal</keyword>
<name>A0AAD9TIC2_9ROSI</name>
<dbReference type="InterPro" id="IPR011009">
    <property type="entry name" value="Kinase-like_dom_sf"/>
</dbReference>
<keyword evidence="10 17" id="KW-0067">ATP-binding</keyword>
<feature type="signal peptide" evidence="20">
    <location>
        <begin position="1"/>
        <end position="42"/>
    </location>
</feature>
<evidence type="ECO:0000256" key="15">
    <source>
        <dbReference type="ARBA" id="ARBA00047558"/>
    </source>
</evidence>
<comment type="catalytic activity">
    <reaction evidence="15">
        <text>L-seryl-[protein] + ATP = O-phospho-L-seryl-[protein] + ADP + H(+)</text>
        <dbReference type="Rhea" id="RHEA:17989"/>
        <dbReference type="Rhea" id="RHEA-COMP:9863"/>
        <dbReference type="Rhea" id="RHEA-COMP:11604"/>
        <dbReference type="ChEBI" id="CHEBI:15378"/>
        <dbReference type="ChEBI" id="CHEBI:29999"/>
        <dbReference type="ChEBI" id="CHEBI:30616"/>
        <dbReference type="ChEBI" id="CHEBI:83421"/>
        <dbReference type="ChEBI" id="CHEBI:456216"/>
    </reaction>
</comment>
<dbReference type="GO" id="GO:0005524">
    <property type="term" value="F:ATP binding"/>
    <property type="evidence" value="ECO:0007669"/>
    <property type="project" value="UniProtKB-UniRule"/>
</dbReference>
<dbReference type="Proteomes" id="UP001280121">
    <property type="component" value="Unassembled WGS sequence"/>
</dbReference>
<feature type="domain" description="Protein kinase" evidence="21">
    <location>
        <begin position="346"/>
        <end position="629"/>
    </location>
</feature>
<keyword evidence="24" id="KW-1185">Reference proteome</keyword>
<dbReference type="Gene3D" id="3.30.430.20">
    <property type="entry name" value="Gnk2 domain, C-X8-C-X2-C motif"/>
    <property type="match status" value="2"/>
</dbReference>
<evidence type="ECO:0000256" key="9">
    <source>
        <dbReference type="ARBA" id="ARBA00022777"/>
    </source>
</evidence>
<evidence type="ECO:0000256" key="16">
    <source>
        <dbReference type="ARBA" id="ARBA00047951"/>
    </source>
</evidence>
<evidence type="ECO:0000256" key="2">
    <source>
        <dbReference type="ARBA" id="ARBA00022527"/>
    </source>
</evidence>
<dbReference type="SUPFAM" id="SSF56112">
    <property type="entry name" value="Protein kinase-like (PK-like)"/>
    <property type="match status" value="1"/>
</dbReference>
<evidence type="ECO:0000256" key="1">
    <source>
        <dbReference type="ARBA" id="ARBA00004167"/>
    </source>
</evidence>
<dbReference type="Pfam" id="PF01657">
    <property type="entry name" value="Stress-antifung"/>
    <property type="match status" value="2"/>
</dbReference>
<dbReference type="FunFam" id="3.30.200.20:FF:001208">
    <property type="entry name" value="Putative DUF26-domain receptor-like protein kinase family protein"/>
    <property type="match status" value="1"/>
</dbReference>
<keyword evidence="11 19" id="KW-1133">Transmembrane helix</keyword>
<feature type="binding site" evidence="17">
    <location>
        <position position="374"/>
    </location>
    <ligand>
        <name>ATP</name>
        <dbReference type="ChEBI" id="CHEBI:30616"/>
    </ligand>
</feature>
<keyword evidence="13" id="KW-0675">Receptor</keyword>
<dbReference type="GO" id="GO:0004674">
    <property type="term" value="F:protein serine/threonine kinase activity"/>
    <property type="evidence" value="ECO:0007669"/>
    <property type="project" value="UniProtKB-KW"/>
</dbReference>
<feature type="domain" description="Gnk2-homologous" evidence="22">
    <location>
        <begin position="159"/>
        <end position="265"/>
    </location>
</feature>
<keyword evidence="9" id="KW-0418">Kinase</keyword>
<evidence type="ECO:0000256" key="14">
    <source>
        <dbReference type="ARBA" id="ARBA00023180"/>
    </source>
</evidence>
<keyword evidence="5 19" id="KW-0812">Transmembrane</keyword>
<evidence type="ECO:0000256" key="19">
    <source>
        <dbReference type="SAM" id="Phobius"/>
    </source>
</evidence>
<feature type="region of interest" description="Disordered" evidence="18">
    <location>
        <begin position="620"/>
        <end position="668"/>
    </location>
</feature>
<evidence type="ECO:0000256" key="3">
    <source>
        <dbReference type="ARBA" id="ARBA00022553"/>
    </source>
</evidence>
<evidence type="ECO:0000256" key="17">
    <source>
        <dbReference type="PROSITE-ProRule" id="PRU10141"/>
    </source>
</evidence>
<keyword evidence="14" id="KW-0325">Glycoprotein</keyword>
<accession>A0AAD9TIC2</accession>
<dbReference type="Gene3D" id="3.30.200.20">
    <property type="entry name" value="Phosphorylase Kinase, domain 1"/>
    <property type="match status" value="1"/>
</dbReference>
<evidence type="ECO:0000256" key="5">
    <source>
        <dbReference type="ARBA" id="ARBA00022692"/>
    </source>
</evidence>
<dbReference type="FunFam" id="3.30.430.20:FF:000005">
    <property type="entry name" value="Cysteine-rich receptor-like protein kinase 2"/>
    <property type="match status" value="1"/>
</dbReference>
<evidence type="ECO:0000256" key="8">
    <source>
        <dbReference type="ARBA" id="ARBA00022741"/>
    </source>
</evidence>
<dbReference type="PROSITE" id="PS51473">
    <property type="entry name" value="GNK2"/>
    <property type="match status" value="2"/>
</dbReference>
<gene>
    <name evidence="23" type="ORF">Ddye_031328</name>
</gene>
<dbReference type="Pfam" id="PF00069">
    <property type="entry name" value="Pkinase"/>
    <property type="match status" value="1"/>
</dbReference>
<evidence type="ECO:0000259" key="21">
    <source>
        <dbReference type="PROSITE" id="PS50011"/>
    </source>
</evidence>
<dbReference type="EMBL" id="JANJYI010000009">
    <property type="protein sequence ID" value="KAK2636536.1"/>
    <property type="molecule type" value="Genomic_DNA"/>
</dbReference>
<dbReference type="PROSITE" id="PS50011">
    <property type="entry name" value="PROTEIN_KINASE_DOM"/>
    <property type="match status" value="1"/>
</dbReference>
<reference evidence="23" key="1">
    <citation type="journal article" date="2023" name="Plant J.">
        <title>Genome sequences and population genomics provide insights into the demographic history, inbreeding, and mutation load of two 'living fossil' tree species of Dipteronia.</title>
        <authorList>
            <person name="Feng Y."/>
            <person name="Comes H.P."/>
            <person name="Chen J."/>
            <person name="Zhu S."/>
            <person name="Lu R."/>
            <person name="Zhang X."/>
            <person name="Li P."/>
            <person name="Qiu J."/>
            <person name="Olsen K.M."/>
            <person name="Qiu Y."/>
        </authorList>
    </citation>
    <scope>NUCLEOTIDE SEQUENCE</scope>
    <source>
        <strain evidence="23">KIB01</strain>
    </source>
</reference>
<evidence type="ECO:0000259" key="22">
    <source>
        <dbReference type="PROSITE" id="PS51473"/>
    </source>
</evidence>
<feature type="compositionally biased region" description="Polar residues" evidence="18">
    <location>
        <begin position="630"/>
        <end position="668"/>
    </location>
</feature>
<sequence>MIFYCISQITHLAISNQNLSMSNFLLFLLLIFFSFSAKPSLCEPRATQAALICSNRTASMSQRQNFIANFLATMDAVSPLIATQRYATVVNGTGNTTVYTFGECMKDLSRNDCNLCFAQCKTQILRCLPFQLATRGGRLFYDGCYLRYDDYDFFNETLSSNDTTVCGKTEFSSGNKTVFGENAIELVRNLSVEAVRNDGFFVGSLSRSDVSVFGLAQCWEPVSVNGSACDYCLSNAVSRIRSCTPMEEGRVLNAGCYLRYSTQRFYNNSSDPVPVNGGGSNKLPIILGTTSAAAFLLIVGGVVFFVKTKILQKRKERKQLGSILATVNKSKLNFSYETLENATNYFHHSNKLGQGGSGSVYKGILPDGNVVAIKRLFFNTRQWVDHFFNEVNLISGIDHKNLVKLLGCSITGPESLLVYEFVPNQSLYECLFVRNDVEPLRWEMRYDIILGTAEGLAYLHEESDLRIIHRDIKLTNILLEQDFTAKIADFGLARLLPEGQTHISTAIAGTLGYMAPEYVVRGKLTEKVDVYSFGVVVFEVICGKKNNSFTESSSSILQMVWDLYGRRRLHEAVDPVLQSNFREEEASRLLRIGLLCVQASAELRPSMSMVVKMLKDNHEIPEPTQPPFLNPSSKETSIMTNSTTKNFKPESYSQSSGNSLTQSWIDPR</sequence>
<dbReference type="PROSITE" id="PS00108">
    <property type="entry name" value="PROTEIN_KINASE_ST"/>
    <property type="match status" value="1"/>
</dbReference>
<evidence type="ECO:0000256" key="20">
    <source>
        <dbReference type="SAM" id="SignalP"/>
    </source>
</evidence>
<evidence type="ECO:0008006" key="25">
    <source>
        <dbReference type="Google" id="ProtNLM"/>
    </source>
</evidence>
<feature type="transmembrane region" description="Helical" evidence="19">
    <location>
        <begin position="285"/>
        <end position="306"/>
    </location>
</feature>
<keyword evidence="3" id="KW-0597">Phosphoprotein</keyword>
<protein>
    <recommendedName>
        <fullName evidence="25">Cysteine-rich receptor-like protein kinase 3</fullName>
    </recommendedName>
</protein>
<evidence type="ECO:0000256" key="18">
    <source>
        <dbReference type="SAM" id="MobiDB-lite"/>
    </source>
</evidence>
<dbReference type="CDD" id="cd14066">
    <property type="entry name" value="STKc_IRAK"/>
    <property type="match status" value="1"/>
</dbReference>
<evidence type="ECO:0000256" key="12">
    <source>
        <dbReference type="ARBA" id="ARBA00023136"/>
    </source>
</evidence>
<keyword evidence="8 17" id="KW-0547">Nucleotide-binding</keyword>
<dbReference type="FunFam" id="3.30.430.20:FF:000015">
    <property type="entry name" value="Cysteine-rich receptor-like protein kinase 3"/>
    <property type="match status" value="1"/>
</dbReference>
<keyword evidence="7" id="KW-0677">Repeat</keyword>
<comment type="catalytic activity">
    <reaction evidence="16">
        <text>L-threonyl-[protein] + ATP = O-phospho-L-threonyl-[protein] + ADP + H(+)</text>
        <dbReference type="Rhea" id="RHEA:46608"/>
        <dbReference type="Rhea" id="RHEA-COMP:11060"/>
        <dbReference type="Rhea" id="RHEA-COMP:11605"/>
        <dbReference type="ChEBI" id="CHEBI:15378"/>
        <dbReference type="ChEBI" id="CHEBI:30013"/>
        <dbReference type="ChEBI" id="CHEBI:30616"/>
        <dbReference type="ChEBI" id="CHEBI:61977"/>
        <dbReference type="ChEBI" id="CHEBI:456216"/>
    </reaction>
</comment>
<dbReference type="FunFam" id="1.10.510.10:FF:000336">
    <property type="entry name" value="Cysteine-rich receptor-like protein kinase 2"/>
    <property type="match status" value="1"/>
</dbReference>
<dbReference type="PANTHER" id="PTHR47973">
    <property type="entry name" value="CYSTEINE-RICH RECEPTOR-LIKE PROTEIN KINASE 3"/>
    <property type="match status" value="1"/>
</dbReference>
<evidence type="ECO:0000256" key="4">
    <source>
        <dbReference type="ARBA" id="ARBA00022679"/>
    </source>
</evidence>
<evidence type="ECO:0000256" key="11">
    <source>
        <dbReference type="ARBA" id="ARBA00022989"/>
    </source>
</evidence>
<feature type="domain" description="Gnk2-homologous" evidence="22">
    <location>
        <begin position="48"/>
        <end position="153"/>
    </location>
</feature>
<comment type="caution">
    <text evidence="23">The sequence shown here is derived from an EMBL/GenBank/DDBJ whole genome shotgun (WGS) entry which is preliminary data.</text>
</comment>
<dbReference type="CDD" id="cd23509">
    <property type="entry name" value="Gnk2-like"/>
    <property type="match status" value="2"/>
</dbReference>
<evidence type="ECO:0000313" key="24">
    <source>
        <dbReference type="Proteomes" id="UP001280121"/>
    </source>
</evidence>
<keyword evidence="2" id="KW-0723">Serine/threonine-protein kinase</keyword>
<evidence type="ECO:0000256" key="13">
    <source>
        <dbReference type="ARBA" id="ARBA00023170"/>
    </source>
</evidence>
<keyword evidence="4" id="KW-0808">Transferase</keyword>
<proteinExistence type="predicted"/>
<evidence type="ECO:0000256" key="6">
    <source>
        <dbReference type="ARBA" id="ARBA00022729"/>
    </source>
</evidence>
<dbReference type="PROSITE" id="PS00107">
    <property type="entry name" value="PROTEIN_KINASE_ATP"/>
    <property type="match status" value="1"/>
</dbReference>
<dbReference type="InterPro" id="IPR002902">
    <property type="entry name" value="GNK2"/>
</dbReference>
<dbReference type="SMART" id="SM00220">
    <property type="entry name" value="S_TKc"/>
    <property type="match status" value="1"/>
</dbReference>
<comment type="subcellular location">
    <subcellularLocation>
        <location evidence="1">Membrane</location>
        <topology evidence="1">Single-pass membrane protein</topology>
    </subcellularLocation>
</comment>
<dbReference type="Gene3D" id="1.10.510.10">
    <property type="entry name" value="Transferase(Phosphotransferase) domain 1"/>
    <property type="match status" value="1"/>
</dbReference>
<evidence type="ECO:0000256" key="7">
    <source>
        <dbReference type="ARBA" id="ARBA00022737"/>
    </source>
</evidence>
<feature type="chain" id="PRO_5042217406" description="Cysteine-rich receptor-like protein kinase 3" evidence="20">
    <location>
        <begin position="43"/>
        <end position="668"/>
    </location>
</feature>